<feature type="transmembrane region" description="Helical" evidence="5">
    <location>
        <begin position="12"/>
        <end position="32"/>
    </location>
</feature>
<dbReference type="PANTHER" id="PTHR43531:SF11">
    <property type="entry name" value="METHYL-ACCEPTING CHEMOTAXIS PROTEIN 3"/>
    <property type="match status" value="1"/>
</dbReference>
<evidence type="ECO:0000256" key="3">
    <source>
        <dbReference type="PROSITE-ProRule" id="PRU00284"/>
    </source>
</evidence>
<evidence type="ECO:0000256" key="5">
    <source>
        <dbReference type="SAM" id="Phobius"/>
    </source>
</evidence>
<dbReference type="RefSeq" id="WP_129061370.1">
    <property type="nucleotide sequence ID" value="NZ_NXIE01000002.1"/>
</dbReference>
<dbReference type="InterPro" id="IPR025991">
    <property type="entry name" value="Chemoreceptor_zinc-bind_dom"/>
</dbReference>
<keyword evidence="9" id="KW-1185">Reference proteome</keyword>
<name>A0A4Q1B5F4_9BACT</name>
<dbReference type="InterPro" id="IPR004089">
    <property type="entry name" value="MCPsignal_dom"/>
</dbReference>
<dbReference type="PROSITE" id="PS50111">
    <property type="entry name" value="CHEMOTAXIS_TRANSDUC_2"/>
    <property type="match status" value="1"/>
</dbReference>
<dbReference type="SMART" id="SM00304">
    <property type="entry name" value="HAMP"/>
    <property type="match status" value="2"/>
</dbReference>
<reference evidence="8 9" key="1">
    <citation type="submission" date="2017-09" db="EMBL/GenBank/DDBJ databases">
        <title>Genomics of the genus Arcobacter.</title>
        <authorList>
            <person name="Perez-Cataluna A."/>
            <person name="Figueras M.J."/>
            <person name="Salas-Masso N."/>
        </authorList>
    </citation>
    <scope>NUCLEOTIDE SEQUENCE [LARGE SCALE GENOMIC DNA]</scope>
    <source>
        <strain evidence="8 9">F156-34</strain>
    </source>
</reference>
<feature type="domain" description="HAMP" evidence="7">
    <location>
        <begin position="317"/>
        <end position="369"/>
    </location>
</feature>
<comment type="caution">
    <text evidence="8">The sequence shown here is derived from an EMBL/GenBank/DDBJ whole genome shotgun (WGS) entry which is preliminary data.</text>
</comment>
<feature type="transmembrane region" description="Helical" evidence="5">
    <location>
        <begin position="291"/>
        <end position="313"/>
    </location>
</feature>
<keyword evidence="5" id="KW-0472">Membrane</keyword>
<evidence type="ECO:0000313" key="9">
    <source>
        <dbReference type="Proteomes" id="UP000289718"/>
    </source>
</evidence>
<dbReference type="PROSITE" id="PS50885">
    <property type="entry name" value="HAMP"/>
    <property type="match status" value="1"/>
</dbReference>
<dbReference type="Proteomes" id="UP000289718">
    <property type="component" value="Unassembled WGS sequence"/>
</dbReference>
<keyword evidence="3" id="KW-0807">Transducer</keyword>
<dbReference type="InterPro" id="IPR003660">
    <property type="entry name" value="HAMP_dom"/>
</dbReference>
<dbReference type="GO" id="GO:0016020">
    <property type="term" value="C:membrane"/>
    <property type="evidence" value="ECO:0007669"/>
    <property type="project" value="InterPro"/>
</dbReference>
<evidence type="ECO:0000256" key="2">
    <source>
        <dbReference type="ARBA" id="ARBA00029447"/>
    </source>
</evidence>
<dbReference type="Gene3D" id="1.10.287.950">
    <property type="entry name" value="Methyl-accepting chemotaxis protein"/>
    <property type="match status" value="1"/>
</dbReference>
<protein>
    <submittedName>
        <fullName evidence="8">Chemotaxis protein</fullName>
    </submittedName>
</protein>
<dbReference type="OrthoDB" id="9765597at2"/>
<evidence type="ECO:0000256" key="1">
    <source>
        <dbReference type="ARBA" id="ARBA00022500"/>
    </source>
</evidence>
<proteinExistence type="inferred from homology"/>
<dbReference type="EMBL" id="NXIE01000002">
    <property type="protein sequence ID" value="RXK13547.1"/>
    <property type="molecule type" value="Genomic_DNA"/>
</dbReference>
<evidence type="ECO:0000259" key="7">
    <source>
        <dbReference type="PROSITE" id="PS50885"/>
    </source>
</evidence>
<keyword evidence="1" id="KW-0145">Chemotaxis</keyword>
<evidence type="ECO:0000256" key="4">
    <source>
        <dbReference type="SAM" id="MobiDB-lite"/>
    </source>
</evidence>
<dbReference type="InterPro" id="IPR029150">
    <property type="entry name" value="dCache_3"/>
</dbReference>
<comment type="similarity">
    <text evidence="2">Belongs to the methyl-accepting chemotaxis (MCP) protein family.</text>
</comment>
<organism evidence="8 9">
    <name type="scientific">Halarcobacter mediterraneus</name>
    <dbReference type="NCBI Taxonomy" id="2023153"/>
    <lineage>
        <taxon>Bacteria</taxon>
        <taxon>Pseudomonadati</taxon>
        <taxon>Campylobacterota</taxon>
        <taxon>Epsilonproteobacteria</taxon>
        <taxon>Campylobacterales</taxon>
        <taxon>Arcobacteraceae</taxon>
        <taxon>Halarcobacter</taxon>
    </lineage>
</organism>
<dbReference type="Pfam" id="PF14827">
    <property type="entry name" value="dCache_3"/>
    <property type="match status" value="1"/>
</dbReference>
<dbReference type="Pfam" id="PF13682">
    <property type="entry name" value="CZB"/>
    <property type="match status" value="1"/>
</dbReference>
<dbReference type="GO" id="GO:0007165">
    <property type="term" value="P:signal transduction"/>
    <property type="evidence" value="ECO:0007669"/>
    <property type="project" value="UniProtKB-KW"/>
</dbReference>
<feature type="region of interest" description="Disordered" evidence="4">
    <location>
        <begin position="481"/>
        <end position="501"/>
    </location>
</feature>
<dbReference type="PANTHER" id="PTHR43531">
    <property type="entry name" value="PROTEIN ICFG"/>
    <property type="match status" value="1"/>
</dbReference>
<dbReference type="SMART" id="SM00283">
    <property type="entry name" value="MA"/>
    <property type="match status" value="1"/>
</dbReference>
<dbReference type="Gene3D" id="6.10.340.10">
    <property type="match status" value="1"/>
</dbReference>
<evidence type="ECO:0000313" key="8">
    <source>
        <dbReference type="EMBL" id="RXK13547.1"/>
    </source>
</evidence>
<keyword evidence="5" id="KW-1133">Transmembrane helix</keyword>
<sequence length="847" mass="94796">MKKSSILKRSSFITILVTVITLLISFFILNSYKNNIKKDVYLKQANSLKSDLVNNLQHKFDVGISNAISISNDGILKEALSTNNRDLAIKALAKLSKNMKNHTPFKNIKVHIHTKDNHSFLRNWKVEKFGDDLSSFRDSVVKVNSSKTTVNTFEVGKAGLSIRSVVPIINYNKEHLGSLEFMQGVNSVAKIFDKRKDNFLLLMDNKLAVAKLDEKKQFHNYTISQKFINKEFLDDANKINIKKLLEENYLVSNKYLYTYTTLKDFNNKEVGIALVARPLSIVNVAIDKATFLIFIALIILVIALLTTMFINIFNMKNSIITPIKRLKKAIDNVKEDNSSKQIPVGVNDEIGQVVSSFNEYLDSIEKGLRQDRLVIDETKQIIEKVNSGLYNDRIKQKADSEEINSLVTEINNMIDKSRENLTILSETLVALSKAKYDHKIPNIKNSTGMIASLISGTKVTQSTMNEVMALIDSSNRKLTSSADELTSASQDLSNSSNEQAAALEETAAAIEEITSTINQSNENTSKMAEYAKKVTISTQEGKNLATQTSKSMDELNEEVTTIHEAITVIDQIAFQTNILSLNAAVEAATAGEAGKGFAVVAGEVRNLANRSAEAAKQIKELVDSATQKAKTGKNVAGEMIHGYNELNHDIETTIELITSVTNATKEQNEAMNQINDTVNSLDKATQQNASLASNIYEMAHETKDLALQLQDAVNKTSFDANSKKRICEPNLIFDLNSLKSDHINFKNMNFNQCAPGKNFTVKNHHECDLGKWIDQVEKDPNQNFSKMPEWEDFKNAHEKVHSLVQKTVNLYGNKGENKEIFETTEDVEKNINLVFDYIDKIRENNCS</sequence>
<dbReference type="InterPro" id="IPR029151">
    <property type="entry name" value="Sensor-like_sf"/>
</dbReference>
<feature type="compositionally biased region" description="Polar residues" evidence="4">
    <location>
        <begin position="481"/>
        <end position="497"/>
    </location>
</feature>
<keyword evidence="5" id="KW-0812">Transmembrane</keyword>
<dbReference type="InterPro" id="IPR051310">
    <property type="entry name" value="MCP_chemotaxis"/>
</dbReference>
<dbReference type="SUPFAM" id="SSF58104">
    <property type="entry name" value="Methyl-accepting chemotaxis protein (MCP) signaling domain"/>
    <property type="match status" value="1"/>
</dbReference>
<accession>A0A4Q1B5F4</accession>
<dbReference type="AlphaFoldDB" id="A0A4Q1B5F4"/>
<dbReference type="CDD" id="cd06225">
    <property type="entry name" value="HAMP"/>
    <property type="match status" value="1"/>
</dbReference>
<dbReference type="Pfam" id="PF00672">
    <property type="entry name" value="HAMP"/>
    <property type="match status" value="1"/>
</dbReference>
<dbReference type="Gene3D" id="1.20.120.30">
    <property type="entry name" value="Aspartate receptor, ligand-binding domain"/>
    <property type="match status" value="1"/>
</dbReference>
<feature type="domain" description="Methyl-accepting transducer" evidence="6">
    <location>
        <begin position="474"/>
        <end position="703"/>
    </location>
</feature>
<dbReference type="GO" id="GO:0006935">
    <property type="term" value="P:chemotaxis"/>
    <property type="evidence" value="ECO:0007669"/>
    <property type="project" value="UniProtKB-KW"/>
</dbReference>
<dbReference type="Pfam" id="PF00015">
    <property type="entry name" value="MCPsignal"/>
    <property type="match status" value="1"/>
</dbReference>
<evidence type="ECO:0000259" key="6">
    <source>
        <dbReference type="PROSITE" id="PS50111"/>
    </source>
</evidence>
<dbReference type="SUPFAM" id="SSF103190">
    <property type="entry name" value="Sensory domain-like"/>
    <property type="match status" value="1"/>
</dbReference>
<gene>
    <name evidence="8" type="ORF">CP965_07020</name>
</gene>